<dbReference type="InterPro" id="IPR021946">
    <property type="entry name" value="DUF3563"/>
</dbReference>
<keyword evidence="2" id="KW-1185">Reference proteome</keyword>
<protein>
    <submittedName>
        <fullName evidence="1">DUF3563 domain-containing protein</fullName>
    </submittedName>
</protein>
<dbReference type="AlphaFoldDB" id="A0A4P8J0N6"/>
<evidence type="ECO:0000313" key="1">
    <source>
        <dbReference type="EMBL" id="QCP53463.1"/>
    </source>
</evidence>
<dbReference type="RefSeq" id="WP_137336233.1">
    <property type="nucleotide sequence ID" value="NZ_CP040078.1"/>
</dbReference>
<gene>
    <name evidence="1" type="ORF">FAZ95_30950</name>
</gene>
<organism evidence="1 2">
    <name type="scientific">Trinickia violacea</name>
    <dbReference type="NCBI Taxonomy" id="2571746"/>
    <lineage>
        <taxon>Bacteria</taxon>
        <taxon>Pseudomonadati</taxon>
        <taxon>Pseudomonadota</taxon>
        <taxon>Betaproteobacteria</taxon>
        <taxon>Burkholderiales</taxon>
        <taxon>Burkholderiaceae</taxon>
        <taxon>Trinickia</taxon>
    </lineage>
</organism>
<dbReference type="KEGG" id="tvl:FAZ95_30950"/>
<accession>A0A4P8J0N6</accession>
<dbReference type="Proteomes" id="UP000298656">
    <property type="component" value="Chromosome 2"/>
</dbReference>
<dbReference type="Pfam" id="PF12086">
    <property type="entry name" value="DUF3563"/>
    <property type="match status" value="1"/>
</dbReference>
<reference evidence="1 2" key="1">
    <citation type="submission" date="2019-05" db="EMBL/GenBank/DDBJ databases">
        <title>Burkholderia sp. DHOD12, isolated from subtropical forest soil.</title>
        <authorList>
            <person name="Gao Z.-H."/>
            <person name="Qiu L.-H."/>
        </authorList>
    </citation>
    <scope>NUCLEOTIDE SEQUENCE [LARGE SCALE GENOMIC DNA]</scope>
    <source>
        <strain evidence="1 2">DHOD12</strain>
    </source>
</reference>
<name>A0A4P8J0N6_9BURK</name>
<sequence length="48" mass="5832">MFAFLLHHLGHFFERAERRRRDDYLASSSDLGDLERRMREVDSKGYPF</sequence>
<evidence type="ECO:0000313" key="2">
    <source>
        <dbReference type="Proteomes" id="UP000298656"/>
    </source>
</evidence>
<proteinExistence type="predicted"/>
<dbReference type="EMBL" id="CP040078">
    <property type="protein sequence ID" value="QCP53463.1"/>
    <property type="molecule type" value="Genomic_DNA"/>
</dbReference>